<dbReference type="EMBL" id="CP000112">
    <property type="protein sequence ID" value="ABB37229.1"/>
    <property type="molecule type" value="Genomic_DNA"/>
</dbReference>
<dbReference type="SUPFAM" id="SSF53756">
    <property type="entry name" value="UDP-Glycosyltransferase/glycogen phosphorylase"/>
    <property type="match status" value="1"/>
</dbReference>
<dbReference type="PANTHER" id="PTHR46401">
    <property type="entry name" value="GLYCOSYLTRANSFERASE WBBK-RELATED"/>
    <property type="match status" value="1"/>
</dbReference>
<reference evidence="2 3" key="1">
    <citation type="journal article" date="2011" name="J. Bacteriol.">
        <title>Complete genome sequence and updated annotation of Desulfovibrio alaskensis G20.</title>
        <authorList>
            <person name="Hauser L.J."/>
            <person name="Land M.L."/>
            <person name="Brown S.D."/>
            <person name="Larimer F."/>
            <person name="Keller K.L."/>
            <person name="Rapp-Giles B.J."/>
            <person name="Price M.N."/>
            <person name="Lin M."/>
            <person name="Bruce D.C."/>
            <person name="Detter J.C."/>
            <person name="Tapia R."/>
            <person name="Han C.S."/>
            <person name="Goodwin L.A."/>
            <person name="Cheng J.F."/>
            <person name="Pitluck S."/>
            <person name="Copeland A."/>
            <person name="Lucas S."/>
            <person name="Nolan M."/>
            <person name="Lapidus A.L."/>
            <person name="Palumbo A.V."/>
            <person name="Wall J.D."/>
        </authorList>
    </citation>
    <scope>NUCLEOTIDE SEQUENCE [LARGE SCALE GENOMIC DNA]</scope>
    <source>
        <strain evidence="3">ATCC BAA 1058 / DSM 17464 / G20</strain>
    </source>
</reference>
<dbReference type="Pfam" id="PF00534">
    <property type="entry name" value="Glycos_transf_1"/>
    <property type="match status" value="1"/>
</dbReference>
<dbReference type="GO" id="GO:0016757">
    <property type="term" value="F:glycosyltransferase activity"/>
    <property type="evidence" value="ECO:0007669"/>
    <property type="project" value="InterPro"/>
</dbReference>
<dbReference type="HOGENOM" id="CLU_426246_0_0_7"/>
<protein>
    <submittedName>
        <fullName evidence="2">Glycosyl transferase group 1</fullName>
    </submittedName>
</protein>
<accession>Q316B7</accession>
<keyword evidence="3" id="KW-1185">Reference proteome</keyword>
<dbReference type="Gene3D" id="3.40.50.150">
    <property type="entry name" value="Vaccinia Virus protein VP39"/>
    <property type="match status" value="1"/>
</dbReference>
<dbReference type="Gene3D" id="3.40.50.2000">
    <property type="entry name" value="Glycogen Phosphorylase B"/>
    <property type="match status" value="1"/>
</dbReference>
<gene>
    <name evidence="2" type="ordered locus">Dde_0428</name>
</gene>
<dbReference type="eggNOG" id="COG4122">
    <property type="taxonomic scope" value="Bacteria"/>
</dbReference>
<dbReference type="RefSeq" id="WP_011366561.1">
    <property type="nucleotide sequence ID" value="NC_007519.1"/>
</dbReference>
<organism evidence="2 3">
    <name type="scientific">Oleidesulfovibrio alaskensis (strain ATCC BAA-1058 / DSM 17464 / G20)</name>
    <name type="common">Desulfovibrio alaskensis</name>
    <dbReference type="NCBI Taxonomy" id="207559"/>
    <lineage>
        <taxon>Bacteria</taxon>
        <taxon>Pseudomonadati</taxon>
        <taxon>Thermodesulfobacteriota</taxon>
        <taxon>Desulfovibrionia</taxon>
        <taxon>Desulfovibrionales</taxon>
        <taxon>Desulfovibrionaceae</taxon>
        <taxon>Oleidesulfovibrio</taxon>
    </lineage>
</organism>
<keyword evidence="2" id="KW-0808">Transferase</keyword>
<proteinExistence type="predicted"/>
<dbReference type="InterPro" id="IPR029063">
    <property type="entry name" value="SAM-dependent_MTases_sf"/>
</dbReference>
<dbReference type="InterPro" id="IPR001296">
    <property type="entry name" value="Glyco_trans_1"/>
</dbReference>
<dbReference type="CAZy" id="GT4">
    <property type="family name" value="Glycosyltransferase Family 4"/>
</dbReference>
<sequence length="642" mass="70406">MSTLGLVIQWGSDGWQGGPNYLKNLALAVASVPQARRPRMVFFVSPDQVDHLEQYRNIIPLAHDVRVFDPAAQMDDIDVLYPFPGKGQAPAGVTRVHWIPDFQHCHLPHLFSEADLAWRNRHFAALAAGSDMVVLSSRAALDDFCRYFDVRCPTHVLRFATSPEPDWFSGNPRAVQARYGISGPYLMCCNQFWVHKDHKTLFAALALLRRQGVELPLVCTGAAEDSRHPEYMASLRGMLEDNGLSGQVAILGLIPRSDQIQLLRGARAVVQPSQFEGWSTVIEDCRLLGTSVVYSDIPVHLEQAVPAGIPFRAGDAAALADVLGTHWQSWHAAAGTEVEEKALQDSYETRVRFGLEVAGMMEQAQKAAAGSAAVCAGPAQRQDAAVRGGVSVTDEVSGRNSYRVKGTQWYAPPLAGAATFAAALFEAPVYEGTLEVLRRLPQDDYLRYLKGFMSSGMRRFGPHWKYADICTVLYTLAGMLGAGHYLEIGVRQGRSMAMVAARRPQVDIAAFDMWCAGYAGMDNPGPDFVRARMQALGHTGKLEFVDGNSHETLPAYFARNPQAAFDLITVDGDHTPQGAEQDITDVLPHLRVGGAIVFDDVAHPAHPELMQVWQDVVLSRPEMSGFTFSEVGYGVGFAVRMR</sequence>
<evidence type="ECO:0000313" key="2">
    <source>
        <dbReference type="EMBL" id="ABB37229.1"/>
    </source>
</evidence>
<name>Q316B7_OLEA2</name>
<dbReference type="PANTHER" id="PTHR46401:SF8">
    <property type="entry name" value="BLL6006 PROTEIN"/>
    <property type="match status" value="1"/>
</dbReference>
<feature type="domain" description="Glycosyl transferase family 1" evidence="1">
    <location>
        <begin position="187"/>
        <end position="320"/>
    </location>
</feature>
<dbReference type="STRING" id="207559.Dde_0428"/>
<dbReference type="eggNOG" id="COG0438">
    <property type="taxonomic scope" value="Bacteria"/>
</dbReference>
<evidence type="ECO:0000259" key="1">
    <source>
        <dbReference type="Pfam" id="PF00534"/>
    </source>
</evidence>
<dbReference type="Proteomes" id="UP000002710">
    <property type="component" value="Chromosome"/>
</dbReference>
<dbReference type="SUPFAM" id="SSF53335">
    <property type="entry name" value="S-adenosyl-L-methionine-dependent methyltransferases"/>
    <property type="match status" value="1"/>
</dbReference>
<evidence type="ECO:0000313" key="3">
    <source>
        <dbReference type="Proteomes" id="UP000002710"/>
    </source>
</evidence>
<dbReference type="CDD" id="cd03809">
    <property type="entry name" value="GT4_MtfB-like"/>
    <property type="match status" value="1"/>
</dbReference>
<dbReference type="Pfam" id="PF13578">
    <property type="entry name" value="Methyltransf_24"/>
    <property type="match status" value="1"/>
</dbReference>
<dbReference type="KEGG" id="dde:Dde_0428"/>
<dbReference type="AlphaFoldDB" id="Q316B7"/>